<evidence type="ECO:0000256" key="3">
    <source>
        <dbReference type="ARBA" id="ARBA00022989"/>
    </source>
</evidence>
<evidence type="ECO:0000259" key="9">
    <source>
        <dbReference type="Pfam" id="PF13490"/>
    </source>
</evidence>
<feature type="domain" description="Putative zinc-finger" evidence="9">
    <location>
        <begin position="12"/>
        <end position="41"/>
    </location>
</feature>
<dbReference type="Proteomes" id="UP000320244">
    <property type="component" value="Unassembled WGS sequence"/>
</dbReference>
<dbReference type="EMBL" id="VCQV01000006">
    <property type="protein sequence ID" value="TWP37300.1"/>
    <property type="molecule type" value="Genomic_DNA"/>
</dbReference>
<keyword evidence="6" id="KW-0804">Transcription</keyword>
<evidence type="ECO:0000313" key="10">
    <source>
        <dbReference type="EMBL" id="TWP37300.1"/>
    </source>
</evidence>
<feature type="transmembrane region" description="Helical" evidence="8">
    <location>
        <begin position="91"/>
        <end position="112"/>
    </location>
</feature>
<dbReference type="AlphaFoldDB" id="A0A563E453"/>
<keyword evidence="5 8" id="KW-0472">Membrane</keyword>
<keyword evidence="4" id="KW-0805">Transcription regulation</keyword>
<evidence type="ECO:0000256" key="7">
    <source>
        <dbReference type="SAM" id="MobiDB-lite"/>
    </source>
</evidence>
<keyword evidence="11" id="KW-1185">Reference proteome</keyword>
<evidence type="ECO:0000256" key="5">
    <source>
        <dbReference type="ARBA" id="ARBA00023136"/>
    </source>
</evidence>
<dbReference type="GO" id="GO:0006417">
    <property type="term" value="P:regulation of translation"/>
    <property type="evidence" value="ECO:0007669"/>
    <property type="project" value="TreeGrafter"/>
</dbReference>
<comment type="caution">
    <text evidence="10">The sequence shown here is derived from an EMBL/GenBank/DDBJ whole genome shotgun (WGS) entry which is preliminary data.</text>
</comment>
<dbReference type="InterPro" id="IPR051474">
    <property type="entry name" value="Anti-sigma-K/W_factor"/>
</dbReference>
<evidence type="ECO:0000313" key="11">
    <source>
        <dbReference type="Proteomes" id="UP000320244"/>
    </source>
</evidence>
<name>A0A563E453_9MICO</name>
<reference evidence="10 11" key="2">
    <citation type="submission" date="2019-08" db="EMBL/GenBank/DDBJ databases">
        <title>Jejuicoccus antrihumi gen. nov., sp. nov., a new member of the family Dermacoccaceae isolated from a cave.</title>
        <authorList>
            <person name="Schumann P."/>
            <person name="Kim I.S."/>
        </authorList>
    </citation>
    <scope>NUCLEOTIDE SEQUENCE [LARGE SCALE GENOMIC DNA]</scope>
    <source>
        <strain evidence="10 11">C5-26</strain>
    </source>
</reference>
<accession>A0A563E453</accession>
<dbReference type="GO" id="GO:0016020">
    <property type="term" value="C:membrane"/>
    <property type="evidence" value="ECO:0007669"/>
    <property type="project" value="UniProtKB-SubCell"/>
</dbReference>
<reference evidence="10 11" key="1">
    <citation type="submission" date="2019-05" db="EMBL/GenBank/DDBJ databases">
        <authorList>
            <person name="Lee S.D."/>
        </authorList>
    </citation>
    <scope>NUCLEOTIDE SEQUENCE [LARGE SCALE GENOMIC DNA]</scope>
    <source>
        <strain evidence="10 11">C5-26</strain>
    </source>
</reference>
<feature type="region of interest" description="Disordered" evidence="7">
    <location>
        <begin position="115"/>
        <end position="138"/>
    </location>
</feature>
<evidence type="ECO:0000256" key="4">
    <source>
        <dbReference type="ARBA" id="ARBA00023015"/>
    </source>
</evidence>
<dbReference type="OrthoDB" id="5242431at2"/>
<gene>
    <name evidence="10" type="ORF">FGL98_05950</name>
</gene>
<dbReference type="RefSeq" id="WP_146315823.1">
    <property type="nucleotide sequence ID" value="NZ_VCQV01000006.1"/>
</dbReference>
<organism evidence="10 11">
    <name type="scientific">Leekyejoonella antrihumi</name>
    <dbReference type="NCBI Taxonomy" id="1660198"/>
    <lineage>
        <taxon>Bacteria</taxon>
        <taxon>Bacillati</taxon>
        <taxon>Actinomycetota</taxon>
        <taxon>Actinomycetes</taxon>
        <taxon>Micrococcales</taxon>
        <taxon>Dermacoccaceae</taxon>
        <taxon>Leekyejoonella</taxon>
    </lineage>
</organism>
<comment type="subcellular location">
    <subcellularLocation>
        <location evidence="1">Membrane</location>
        <topology evidence="1">Single-pass membrane protein</topology>
    </subcellularLocation>
</comment>
<dbReference type="GO" id="GO:0016989">
    <property type="term" value="F:sigma factor antagonist activity"/>
    <property type="evidence" value="ECO:0007669"/>
    <property type="project" value="TreeGrafter"/>
</dbReference>
<sequence length="251" mass="26238">MNTNPPLDQFSQDAGAYVLGALSVQERHQFELHLRGCPRCAQSVRDLAGLPGLLATVPEAVAEAGPAGPAPDTLLPALIRQVRRGQRRRRWLTAAAAAAAAAVLSVGGLTLAGGPPSGSTDALPPSVTTGTTPAHSTQARSMTVLAPTGLRASLSVQDVAWGSRLELRCTYPTSADMIPPASSVGEQPEYQPPEYQLMLRSTTGRTQRLATWRAVPGKTITITGATSWTRADIADMQVQTTSGQPLLGLTG</sequence>
<dbReference type="PANTHER" id="PTHR37461">
    <property type="entry name" value="ANTI-SIGMA-K FACTOR RSKA"/>
    <property type="match status" value="1"/>
</dbReference>
<dbReference type="InterPro" id="IPR027383">
    <property type="entry name" value="Znf_put"/>
</dbReference>
<evidence type="ECO:0000256" key="1">
    <source>
        <dbReference type="ARBA" id="ARBA00004167"/>
    </source>
</evidence>
<proteinExistence type="predicted"/>
<dbReference type="Pfam" id="PF13490">
    <property type="entry name" value="zf-HC2"/>
    <property type="match status" value="1"/>
</dbReference>
<feature type="compositionally biased region" description="Polar residues" evidence="7">
    <location>
        <begin position="126"/>
        <end position="138"/>
    </location>
</feature>
<evidence type="ECO:0000256" key="6">
    <source>
        <dbReference type="ARBA" id="ARBA00023163"/>
    </source>
</evidence>
<protein>
    <submittedName>
        <fullName evidence="10">Zf-HC2 domain-containing protein</fullName>
    </submittedName>
</protein>
<dbReference type="InterPro" id="IPR041916">
    <property type="entry name" value="Anti_sigma_zinc_sf"/>
</dbReference>
<evidence type="ECO:0000256" key="8">
    <source>
        <dbReference type="SAM" id="Phobius"/>
    </source>
</evidence>
<keyword evidence="2 8" id="KW-0812">Transmembrane</keyword>
<evidence type="ECO:0000256" key="2">
    <source>
        <dbReference type="ARBA" id="ARBA00022692"/>
    </source>
</evidence>
<dbReference type="Gene3D" id="1.10.10.1320">
    <property type="entry name" value="Anti-sigma factor, zinc-finger domain"/>
    <property type="match status" value="1"/>
</dbReference>
<keyword evidence="3 8" id="KW-1133">Transmembrane helix</keyword>
<dbReference type="PANTHER" id="PTHR37461:SF1">
    <property type="entry name" value="ANTI-SIGMA-K FACTOR RSKA"/>
    <property type="match status" value="1"/>
</dbReference>